<feature type="compositionally biased region" description="Basic and acidic residues" evidence="1">
    <location>
        <begin position="8"/>
        <end position="50"/>
    </location>
</feature>
<dbReference type="Proteomes" id="UP000221165">
    <property type="component" value="Unassembled WGS sequence"/>
</dbReference>
<dbReference type="RefSeq" id="XP_067922993.1">
    <property type="nucleotide sequence ID" value="XM_068065036.1"/>
</dbReference>
<name>A0A2C6KX89_9APIC</name>
<feature type="compositionally biased region" description="Polar residues" evidence="1">
    <location>
        <begin position="96"/>
        <end position="112"/>
    </location>
</feature>
<dbReference type="GeneID" id="94428247"/>
<dbReference type="VEuPathDB" id="ToxoDB:CSUI_004855"/>
<protein>
    <submittedName>
        <fullName evidence="2">Uncharacterized protein</fullName>
    </submittedName>
</protein>
<dbReference type="AlphaFoldDB" id="A0A2C6KX89"/>
<feature type="region of interest" description="Disordered" evidence="1">
    <location>
        <begin position="146"/>
        <end position="173"/>
    </location>
</feature>
<accession>A0A2C6KX89</accession>
<gene>
    <name evidence="2" type="ORF">CSUI_004855</name>
</gene>
<reference evidence="2 3" key="1">
    <citation type="journal article" date="2017" name="Int. J. Parasitol.">
        <title>The genome of the protozoan parasite Cystoisospora suis and a reverse vaccinology approach to identify vaccine candidates.</title>
        <authorList>
            <person name="Palmieri N."/>
            <person name="Shrestha A."/>
            <person name="Ruttkowski B."/>
            <person name="Beck T."/>
            <person name="Vogl C."/>
            <person name="Tomley F."/>
            <person name="Blake D.P."/>
            <person name="Joachim A."/>
        </authorList>
    </citation>
    <scope>NUCLEOTIDE SEQUENCE [LARGE SCALE GENOMIC DNA]</scope>
    <source>
        <strain evidence="2 3">Wien I</strain>
    </source>
</reference>
<evidence type="ECO:0000256" key="1">
    <source>
        <dbReference type="SAM" id="MobiDB-lite"/>
    </source>
</evidence>
<sequence length="536" mass="59778">MHHNHTTTTRETRKKDERLLHMKGAQERREGKEERGPDRQVEECTDKRTDGISSRSSLGPTVSMGKLTVDLNPAAPNQHEERGEKSKFSPFSSFPQNVRNFFTFSTESSHQASRPSSLSLPSSSQDSSSSFSPCAVSQASSFCKADLPNTSLSRSPSALLSSTNTSMSPSSSSLVHFKVSLPPHFAAPSSPPVVQAEEEEESLPRSNAFCVSVNSGGGMRRFSIGDREIKRDEEEARCLSPPPVCSALDDKREPLVALDDEKLQECCEAFLDANRPIYRSEEQEGRDMVEGQMKEVSLQLGEQTSLERGEISRRRTPTLLRRDVEFGRVFQGEQDSEKEEESEVEDKKRKKEKENMKKNMPLIMKQSFYDEKVRNKGKNRSHEDLGDVEEDVTSVQLDQPDREEKGREAVMPTTSERRRVIHTKTASPHAQRKGLYHRYILDTPPSLSSISEKDDLPRGDRRRKGREEQEERKGGEGGWGGRCLGNGVPSTRDVRSSSNQGQSPQISFFLSTPPVAGLPGGQGDAPLEGDRGRIIS</sequence>
<comment type="caution">
    <text evidence="2">The sequence shown here is derived from an EMBL/GenBank/DDBJ whole genome shotgun (WGS) entry which is preliminary data.</text>
</comment>
<feature type="compositionally biased region" description="Low complexity" evidence="1">
    <location>
        <begin position="151"/>
        <end position="173"/>
    </location>
</feature>
<feature type="region of interest" description="Disordered" evidence="1">
    <location>
        <begin position="1"/>
        <end position="134"/>
    </location>
</feature>
<feature type="compositionally biased region" description="Low complexity" evidence="1">
    <location>
        <begin position="113"/>
        <end position="133"/>
    </location>
</feature>
<dbReference type="EMBL" id="MIGC01002319">
    <property type="protein sequence ID" value="PHJ21309.1"/>
    <property type="molecule type" value="Genomic_DNA"/>
</dbReference>
<keyword evidence="3" id="KW-1185">Reference proteome</keyword>
<feature type="region of interest" description="Disordered" evidence="1">
    <location>
        <begin position="331"/>
        <end position="536"/>
    </location>
</feature>
<feature type="compositionally biased region" description="Polar residues" evidence="1">
    <location>
        <begin position="496"/>
        <end position="510"/>
    </location>
</feature>
<feature type="compositionally biased region" description="Acidic residues" evidence="1">
    <location>
        <begin position="334"/>
        <end position="344"/>
    </location>
</feature>
<evidence type="ECO:0000313" key="3">
    <source>
        <dbReference type="Proteomes" id="UP000221165"/>
    </source>
</evidence>
<feature type="compositionally biased region" description="Basic and acidic residues" evidence="1">
    <location>
        <begin position="451"/>
        <end position="475"/>
    </location>
</feature>
<feature type="compositionally biased region" description="Polar residues" evidence="1">
    <location>
        <begin position="51"/>
        <end position="60"/>
    </location>
</feature>
<feature type="non-terminal residue" evidence="2">
    <location>
        <position position="536"/>
    </location>
</feature>
<feature type="compositionally biased region" description="Basic and acidic residues" evidence="1">
    <location>
        <begin position="78"/>
        <end position="87"/>
    </location>
</feature>
<organism evidence="2 3">
    <name type="scientific">Cystoisospora suis</name>
    <dbReference type="NCBI Taxonomy" id="483139"/>
    <lineage>
        <taxon>Eukaryota</taxon>
        <taxon>Sar</taxon>
        <taxon>Alveolata</taxon>
        <taxon>Apicomplexa</taxon>
        <taxon>Conoidasida</taxon>
        <taxon>Coccidia</taxon>
        <taxon>Eucoccidiorida</taxon>
        <taxon>Eimeriorina</taxon>
        <taxon>Sarcocystidae</taxon>
        <taxon>Cystoisospora</taxon>
    </lineage>
</organism>
<feature type="compositionally biased region" description="Basic and acidic residues" evidence="1">
    <location>
        <begin position="399"/>
        <end position="408"/>
    </location>
</feature>
<feature type="compositionally biased region" description="Basic and acidic residues" evidence="1">
    <location>
        <begin position="368"/>
        <end position="385"/>
    </location>
</feature>
<evidence type="ECO:0000313" key="2">
    <source>
        <dbReference type="EMBL" id="PHJ21309.1"/>
    </source>
</evidence>
<proteinExistence type="predicted"/>